<name>A0A812S862_9DINO</name>
<organism evidence="2 3">
    <name type="scientific">Symbiodinium natans</name>
    <dbReference type="NCBI Taxonomy" id="878477"/>
    <lineage>
        <taxon>Eukaryota</taxon>
        <taxon>Sar</taxon>
        <taxon>Alveolata</taxon>
        <taxon>Dinophyceae</taxon>
        <taxon>Suessiales</taxon>
        <taxon>Symbiodiniaceae</taxon>
        <taxon>Symbiodinium</taxon>
    </lineage>
</organism>
<evidence type="ECO:0000313" key="2">
    <source>
        <dbReference type="EMBL" id="CAE7470723.1"/>
    </source>
</evidence>
<evidence type="ECO:0000256" key="1">
    <source>
        <dbReference type="SAM" id="MobiDB-lite"/>
    </source>
</evidence>
<protein>
    <submittedName>
        <fullName evidence="2">Uncharacterized protein</fullName>
    </submittedName>
</protein>
<feature type="compositionally biased region" description="Polar residues" evidence="1">
    <location>
        <begin position="18"/>
        <end position="27"/>
    </location>
</feature>
<dbReference type="EMBL" id="CAJNDS010002430">
    <property type="protein sequence ID" value="CAE7470723.1"/>
    <property type="molecule type" value="Genomic_DNA"/>
</dbReference>
<feature type="compositionally biased region" description="Basic and acidic residues" evidence="1">
    <location>
        <begin position="325"/>
        <end position="347"/>
    </location>
</feature>
<accession>A0A812S862</accession>
<feature type="region of interest" description="Disordered" evidence="1">
    <location>
        <begin position="325"/>
        <end position="351"/>
    </location>
</feature>
<evidence type="ECO:0000313" key="3">
    <source>
        <dbReference type="Proteomes" id="UP000604046"/>
    </source>
</evidence>
<proteinExistence type="predicted"/>
<gene>
    <name evidence="2" type="ORF">SNAT2548_LOCUS26409</name>
</gene>
<dbReference type="Proteomes" id="UP000604046">
    <property type="component" value="Unassembled WGS sequence"/>
</dbReference>
<dbReference type="AlphaFoldDB" id="A0A812S862"/>
<dbReference type="OrthoDB" id="444652at2759"/>
<sequence>MVVTALKGDFGQPRNQRRSSGMTSNTDEQALAAIQQAKRTVRVARTKQHTIRMSRKYYGDEVLDGGATRTLGMVAANEAAMARNRQKKGEDGIASVDTTAHTLGKSGGPILLSVATLRFVGALLDFENEVDQFVVERLKTLLIPFLSRLYIPCSSVTSRVVACNRVTIVATSWCNMDRLNKAQLKGKLQEFRETPPSSWTCPELRQRPRELNGVYTSQQKELHMLHVMLSGNETVAHLETKALNHLHETVESHSQDVKMWWGLDVIGANQPLHKVEETGLDNAQLESGESASASGDKATSSTSEMADIMKKLVGVVQLHTEVKELKSEGSRRPRKPFEGHKEHEKALLKQRHGGRWYQTTIGMKQQQVRRGSAAVAIEIEMPVSNRDWQAPYADMTGYSIGALKRGAMEVSEHRLSTEDKDKYRNAKSVEVIPAKAFEAIGAEWTTPRTRSSPRYVEGLQEVPINSNHRKDHQMVIHSATGILRLDQTRCDGGSTQGILVRTGCVITDSRNVYDKLQSEVLVIKGAEKRSNMELLSSKEASRNTSRVVRRTMS</sequence>
<comment type="caution">
    <text evidence="2">The sequence shown here is derived from an EMBL/GenBank/DDBJ whole genome shotgun (WGS) entry which is preliminary data.</text>
</comment>
<keyword evidence="3" id="KW-1185">Reference proteome</keyword>
<reference evidence="2" key="1">
    <citation type="submission" date="2021-02" db="EMBL/GenBank/DDBJ databases">
        <authorList>
            <person name="Dougan E. K."/>
            <person name="Rhodes N."/>
            <person name="Thang M."/>
            <person name="Chan C."/>
        </authorList>
    </citation>
    <scope>NUCLEOTIDE SEQUENCE</scope>
</reference>
<feature type="region of interest" description="Disordered" evidence="1">
    <location>
        <begin position="1"/>
        <end position="27"/>
    </location>
</feature>